<accession>A0ABT8ZTI6</accession>
<gene>
    <name evidence="8" type="ORF">Q5H94_00875</name>
</gene>
<keyword evidence="3 6" id="KW-0812">Transmembrane</keyword>
<comment type="caution">
    <text evidence="8">The sequence shown here is derived from an EMBL/GenBank/DDBJ whole genome shotgun (WGS) entry which is preliminary data.</text>
</comment>
<keyword evidence="2" id="KW-1003">Cell membrane</keyword>
<evidence type="ECO:0000256" key="5">
    <source>
        <dbReference type="ARBA" id="ARBA00023136"/>
    </source>
</evidence>
<dbReference type="PANTHER" id="PTHR42709:SF6">
    <property type="entry name" value="UNDECAPRENYL PHOSPHATE TRANSPORTER A"/>
    <property type="match status" value="1"/>
</dbReference>
<keyword evidence="4 6" id="KW-1133">Transmembrane helix</keyword>
<reference evidence="8" key="1">
    <citation type="submission" date="2023-07" db="EMBL/GenBank/DDBJ databases">
        <authorList>
            <person name="Kim M.K."/>
        </authorList>
    </citation>
    <scope>NUCLEOTIDE SEQUENCE</scope>
    <source>
        <strain evidence="8">CA1-15</strain>
    </source>
</reference>
<keyword evidence="9" id="KW-1185">Reference proteome</keyword>
<evidence type="ECO:0000259" key="7">
    <source>
        <dbReference type="Pfam" id="PF09335"/>
    </source>
</evidence>
<dbReference type="PANTHER" id="PTHR42709">
    <property type="entry name" value="ALKALINE PHOSPHATASE LIKE PROTEIN"/>
    <property type="match status" value="1"/>
</dbReference>
<evidence type="ECO:0000256" key="6">
    <source>
        <dbReference type="SAM" id="Phobius"/>
    </source>
</evidence>
<protein>
    <submittedName>
        <fullName evidence="8">DedA family protein</fullName>
    </submittedName>
</protein>
<evidence type="ECO:0000256" key="3">
    <source>
        <dbReference type="ARBA" id="ARBA00022692"/>
    </source>
</evidence>
<feature type="transmembrane region" description="Helical" evidence="6">
    <location>
        <begin position="172"/>
        <end position="193"/>
    </location>
</feature>
<feature type="transmembrane region" description="Helical" evidence="6">
    <location>
        <begin position="50"/>
        <end position="71"/>
    </location>
</feature>
<dbReference type="RefSeq" id="WP_304559165.1">
    <property type="nucleotide sequence ID" value="NZ_JAUQSZ010000001.1"/>
</dbReference>
<feature type="transmembrane region" description="Helical" evidence="6">
    <location>
        <begin position="140"/>
        <end position="160"/>
    </location>
</feature>
<comment type="subcellular location">
    <subcellularLocation>
        <location evidence="1">Cell membrane</location>
        <topology evidence="1">Multi-pass membrane protein</topology>
    </subcellularLocation>
</comment>
<feature type="domain" description="VTT" evidence="7">
    <location>
        <begin position="30"/>
        <end position="160"/>
    </location>
</feature>
<sequence length="199" mass="22742">MTQFILDLVAWGGYFGIFLLMAFENVFPPFPSEVVMGLGGIAVARGTMTMVPLIVAGTLGTTAGNYFWYAIGRRFGYEPLKPFVDRWSRWLTIEWRDVERLHTFFLRHGQWVVFVFRFMPAFRTMVSLPAGMAGMPRGRFLVWTAAGAAIWNTFLAWAGWYLGANFRQLDAYFGPVTVVLIVAMVVCYIWRVVTWKPRG</sequence>
<dbReference type="InterPro" id="IPR051311">
    <property type="entry name" value="DedA_domain"/>
</dbReference>
<evidence type="ECO:0000256" key="4">
    <source>
        <dbReference type="ARBA" id="ARBA00022989"/>
    </source>
</evidence>
<feature type="transmembrane region" description="Helical" evidence="6">
    <location>
        <begin position="12"/>
        <end position="30"/>
    </location>
</feature>
<dbReference type="Proteomes" id="UP001176468">
    <property type="component" value="Unassembled WGS sequence"/>
</dbReference>
<evidence type="ECO:0000256" key="2">
    <source>
        <dbReference type="ARBA" id="ARBA00022475"/>
    </source>
</evidence>
<keyword evidence="5 6" id="KW-0472">Membrane</keyword>
<organism evidence="8 9">
    <name type="scientific">Sphingomonas immobilis</name>
    <dbReference type="NCBI Taxonomy" id="3063997"/>
    <lineage>
        <taxon>Bacteria</taxon>
        <taxon>Pseudomonadati</taxon>
        <taxon>Pseudomonadota</taxon>
        <taxon>Alphaproteobacteria</taxon>
        <taxon>Sphingomonadales</taxon>
        <taxon>Sphingomonadaceae</taxon>
        <taxon>Sphingomonas</taxon>
    </lineage>
</organism>
<dbReference type="EMBL" id="JAUQSZ010000001">
    <property type="protein sequence ID" value="MDO7840866.1"/>
    <property type="molecule type" value="Genomic_DNA"/>
</dbReference>
<evidence type="ECO:0000313" key="8">
    <source>
        <dbReference type="EMBL" id="MDO7840866.1"/>
    </source>
</evidence>
<dbReference type="InterPro" id="IPR032816">
    <property type="entry name" value="VTT_dom"/>
</dbReference>
<proteinExistence type="predicted"/>
<dbReference type="Pfam" id="PF09335">
    <property type="entry name" value="VTT_dom"/>
    <property type="match status" value="1"/>
</dbReference>
<evidence type="ECO:0000256" key="1">
    <source>
        <dbReference type="ARBA" id="ARBA00004651"/>
    </source>
</evidence>
<name>A0ABT8ZTI6_9SPHN</name>
<evidence type="ECO:0000313" key="9">
    <source>
        <dbReference type="Proteomes" id="UP001176468"/>
    </source>
</evidence>